<dbReference type="PANTHER" id="PTHR42923:SF46">
    <property type="entry name" value="AMINE OXIDASE"/>
    <property type="match status" value="1"/>
</dbReference>
<sequence>MPRPPPGPAPDAAPPAAQGRTGLPAPDSAAHRAPGSEGAASRRRFLTAAGAAGAAALTAGPAAAAVRAPGRRRAAARTVAVFGGGVAGLTAAHELAERGYRVTVYERKPTGLGGKARSMDVPGTGTGGRRPLPGEHGFRFFPGFYLNLPETLSRIPFPGNRNGCKDNLVDATEELVVRTGGRPDLRFPFRTLDAPPVVITPEALLDILTGLLDTAARLPATEVAYFAERLLVYLTSCERRRTEEWERTRWWEYIRADRMSSDYQRLLAIGLTRNIVATKAEEASAHTVAHVFEAFVFNLLGRGNDGQPDRVLNAPTNEAWIDPWLSHLRTLGVEFVTGAPLTRLEYRDGEITGALVGGPGASRTVTADHYLSAMPVEHARPTWTPELRAADPQLDRCSALRTDWMTGIQFYLREPLPIVHGHVNHVDSPWSITSISQAQMWPGRDMTADYGDGTVADCLSTIVSEWDEPGILYGRTAKECTKEEVVREVWAQMKAGLHDRGRPVLRDELVHSWFMDPAVDGIGGPNPTNDEQLLIHPAGTLHHRPTSRTAVGNFFLAGDYVRNDMDLATMEGANETGRQAVNALLDADGSSAERCRVQTLHQPPELARLKRTDEARFNLGLRNLFDVG</sequence>
<dbReference type="EMBL" id="JACYXC010000001">
    <property type="protein sequence ID" value="MBH5333630.1"/>
    <property type="molecule type" value="Genomic_DNA"/>
</dbReference>
<dbReference type="InterPro" id="IPR036188">
    <property type="entry name" value="FAD/NAD-bd_sf"/>
</dbReference>
<dbReference type="InterPro" id="IPR002937">
    <property type="entry name" value="Amino_oxidase"/>
</dbReference>
<dbReference type="PANTHER" id="PTHR42923">
    <property type="entry name" value="PROTOPORPHYRINOGEN OXIDASE"/>
    <property type="match status" value="1"/>
</dbReference>
<feature type="domain" description="Amine oxidase" evidence="2">
    <location>
        <begin position="86"/>
        <end position="585"/>
    </location>
</feature>
<accession>A0ABS0NEK7</accession>
<gene>
    <name evidence="3" type="ORF">IHE55_01930</name>
</gene>
<keyword evidence="4" id="KW-1185">Reference proteome</keyword>
<dbReference type="InterPro" id="IPR006311">
    <property type="entry name" value="TAT_signal"/>
</dbReference>
<evidence type="ECO:0000313" key="3">
    <source>
        <dbReference type="EMBL" id="MBH5333630.1"/>
    </source>
</evidence>
<proteinExistence type="predicted"/>
<dbReference type="PROSITE" id="PS51318">
    <property type="entry name" value="TAT"/>
    <property type="match status" value="1"/>
</dbReference>
<feature type="region of interest" description="Disordered" evidence="1">
    <location>
        <begin position="1"/>
        <end position="40"/>
    </location>
</feature>
<dbReference type="InterPro" id="IPR050464">
    <property type="entry name" value="Zeta_carotene_desat/Oxidored"/>
</dbReference>
<dbReference type="Gene3D" id="3.50.50.60">
    <property type="entry name" value="FAD/NAD(P)-binding domain"/>
    <property type="match status" value="1"/>
</dbReference>
<evidence type="ECO:0000313" key="4">
    <source>
        <dbReference type="Proteomes" id="UP000807371"/>
    </source>
</evidence>
<dbReference type="Proteomes" id="UP000807371">
    <property type="component" value="Unassembled WGS sequence"/>
</dbReference>
<comment type="caution">
    <text evidence="3">The sequence shown here is derived from an EMBL/GenBank/DDBJ whole genome shotgun (WGS) entry which is preliminary data.</text>
</comment>
<organism evidence="3 4">
    <name type="scientific">Streptomyces pactum</name>
    <dbReference type="NCBI Taxonomy" id="68249"/>
    <lineage>
        <taxon>Bacteria</taxon>
        <taxon>Bacillati</taxon>
        <taxon>Actinomycetota</taxon>
        <taxon>Actinomycetes</taxon>
        <taxon>Kitasatosporales</taxon>
        <taxon>Streptomycetaceae</taxon>
        <taxon>Streptomyces</taxon>
    </lineage>
</organism>
<evidence type="ECO:0000259" key="2">
    <source>
        <dbReference type="Pfam" id="PF01593"/>
    </source>
</evidence>
<name>A0ABS0NEK7_9ACTN</name>
<reference evidence="3 4" key="1">
    <citation type="submission" date="2020-09" db="EMBL/GenBank/DDBJ databases">
        <title>Biosynthesis of the nuclear factor of activated T cells inhibitor NFAT-133 and its congeners in Streptomyces pactum.</title>
        <authorList>
            <person name="Zhou W."/>
            <person name="Posri P."/>
            <person name="Abugrain M.E."/>
            <person name="Weisberg A.J."/>
            <person name="Chang J.H."/>
            <person name="Mahmud T."/>
        </authorList>
    </citation>
    <scope>NUCLEOTIDE SEQUENCE [LARGE SCALE GENOMIC DNA]</scope>
    <source>
        <strain evidence="3 4">ATCC 27456</strain>
    </source>
</reference>
<protein>
    <submittedName>
        <fullName evidence="3">FAD-dependent oxidoreductase</fullName>
    </submittedName>
</protein>
<feature type="region of interest" description="Disordered" evidence="1">
    <location>
        <begin position="111"/>
        <end position="132"/>
    </location>
</feature>
<dbReference type="Pfam" id="PF01593">
    <property type="entry name" value="Amino_oxidase"/>
    <property type="match status" value="1"/>
</dbReference>
<evidence type="ECO:0000256" key="1">
    <source>
        <dbReference type="SAM" id="MobiDB-lite"/>
    </source>
</evidence>
<feature type="compositionally biased region" description="Pro residues" evidence="1">
    <location>
        <begin position="1"/>
        <end position="13"/>
    </location>
</feature>
<dbReference type="SUPFAM" id="SSF51905">
    <property type="entry name" value="FAD/NAD(P)-binding domain"/>
    <property type="match status" value="1"/>
</dbReference>